<dbReference type="AlphaFoldDB" id="A0A8J6IZ88"/>
<dbReference type="Proteomes" id="UP000661435">
    <property type="component" value="Unassembled WGS sequence"/>
</dbReference>
<keyword evidence="2" id="KW-1185">Reference proteome</keyword>
<sequence>MEGYVFMDEMEKALREELEKHLDTLRRNLEVVPMDVLKTKYKKPYQELKESICKAATAYTRHVSLGGIRIKQKYGDEATSYANEAVKNSQCLKRISEAAFDRQDMNEIAALAKQLREEILQVLHVFYLQHMCIYVSKECMSDHHLAPEVYNDATAQVWRNGEWQTMEDTSCGALLPVEVIYEVPGPVEAAA</sequence>
<organism evidence="1 2">
    <name type="scientific">Lawsonibacter hominis</name>
    <dbReference type="NCBI Taxonomy" id="2763053"/>
    <lineage>
        <taxon>Bacteria</taxon>
        <taxon>Bacillati</taxon>
        <taxon>Bacillota</taxon>
        <taxon>Clostridia</taxon>
        <taxon>Eubacteriales</taxon>
        <taxon>Oscillospiraceae</taxon>
        <taxon>Lawsonibacter</taxon>
    </lineage>
</organism>
<proteinExistence type="predicted"/>
<comment type="caution">
    <text evidence="1">The sequence shown here is derived from an EMBL/GenBank/DDBJ whole genome shotgun (WGS) entry which is preliminary data.</text>
</comment>
<reference evidence="1" key="1">
    <citation type="submission" date="2020-08" db="EMBL/GenBank/DDBJ databases">
        <title>Genome public.</title>
        <authorList>
            <person name="Liu C."/>
            <person name="Sun Q."/>
        </authorList>
    </citation>
    <scope>NUCLEOTIDE SEQUENCE</scope>
    <source>
        <strain evidence="1">NSJ-51</strain>
    </source>
</reference>
<gene>
    <name evidence="1" type="ORF">H8S57_00475</name>
</gene>
<protein>
    <submittedName>
        <fullName evidence="1">Decarboxylase</fullName>
    </submittedName>
</protein>
<dbReference type="EMBL" id="JACOPP010000001">
    <property type="protein sequence ID" value="MBC5732202.1"/>
    <property type="molecule type" value="Genomic_DNA"/>
</dbReference>
<accession>A0A8J6IZ88</accession>
<name>A0A8J6IZ88_9FIRM</name>
<evidence type="ECO:0000313" key="2">
    <source>
        <dbReference type="Proteomes" id="UP000661435"/>
    </source>
</evidence>
<evidence type="ECO:0000313" key="1">
    <source>
        <dbReference type="EMBL" id="MBC5732202.1"/>
    </source>
</evidence>